<dbReference type="Proteomes" id="UP000198145">
    <property type="component" value="Unassembled WGS sequence"/>
</dbReference>
<dbReference type="EMBL" id="NJBA01000005">
    <property type="protein sequence ID" value="OWP49776.1"/>
    <property type="molecule type" value="Genomic_DNA"/>
</dbReference>
<accession>A0A246F805</accession>
<name>A0A246F805_PSENT</name>
<gene>
    <name evidence="2" type="ORF">CEG18_15150</name>
</gene>
<feature type="region of interest" description="Disordered" evidence="1">
    <location>
        <begin position="176"/>
        <end position="206"/>
    </location>
</feature>
<feature type="compositionally biased region" description="Basic and acidic residues" evidence="1">
    <location>
        <begin position="195"/>
        <end position="204"/>
    </location>
</feature>
<comment type="caution">
    <text evidence="2">The sequence shown here is derived from an EMBL/GenBank/DDBJ whole genome shotgun (WGS) entry which is preliminary data.</text>
</comment>
<dbReference type="AlphaFoldDB" id="A0A246F805"/>
<proteinExistence type="predicted"/>
<dbReference type="RefSeq" id="WP_088418366.1">
    <property type="nucleotide sequence ID" value="NZ_NJBA01000005.1"/>
</dbReference>
<sequence>MTNSTTPAAEGQTNKSDPVILAHHEAQQMYFCPQTEELIFLADSEAGPFEQHWRDMLTRMDEYHQANGEYSSALEHYAQAYTQGNQPATELDKRLKAVDAAEQALQTKRDKLLEKLDKFSTEDMTYKDVVELLPIGDTRARYKSGSVKVKGATGRRYVYVKKKIFDDALEKKKLHPVALNGKKKGQGKSAGQKNKQQDLPKGGEESIYVTNSAGKSRIDKDKLAKQIKSLNLKEIKLELGDAARWFGLEKQLDWLERDASLFEWADTWNASPYIDVSAGAQFLRYAHNLGASVEFNPEKGQFAIKGEAKGSLTLASGFASFATYAPDRLGWSLAYQSNTGEKLDMGLLRLCLEGQVTGFIGASAQLEGQLQVVRQGDTQLIAGQPGGRLPRFRERQLKSKKPFHQRMDAQDEGLQVSGEVFVGAKAEGALKGSVQWMKPTPPAEIEAKLPGILQGGKNSGEFVDFCSISGSIAGLAGAGAGLTFHCTFLNGKFCFHFAASLCWGLGAKGGMVAEVGAANIVEFGAWLIYQLYQLDYSFLEIVAKEAFNTYSRYCLLRFQRSADEMYEIYKEAGDQVVDISRIFLKFIESLESQNRKDFEASKRRNELASSVVSRQQDLLRYTPEAKGILLYLLTRHGVWDHLDTENRGSGWVPDLYQERKEAVICVLRSIQTRSEWSKVLCRMTRDGSSLAQGGNEATVVAGQRQQLVDFLQEGFNRDTDLYKAERELAAIYDRIRTEVAWGYALAMNDSMYYQLNTGVNPNYPQRCTFGPCEAEGPRTA</sequence>
<evidence type="ECO:0000313" key="3">
    <source>
        <dbReference type="Proteomes" id="UP000198145"/>
    </source>
</evidence>
<reference evidence="2 3" key="1">
    <citation type="submission" date="2017-06" db="EMBL/GenBank/DDBJ databases">
        <title>Draft genome of Pseudomonas nitroreducens DF05.</title>
        <authorList>
            <person name="Iyer R."/>
        </authorList>
    </citation>
    <scope>NUCLEOTIDE SEQUENCE [LARGE SCALE GENOMIC DNA]</scope>
    <source>
        <strain evidence="2 3">DF05</strain>
    </source>
</reference>
<organism evidence="2 3">
    <name type="scientific">Pseudomonas nitroreducens</name>
    <dbReference type="NCBI Taxonomy" id="46680"/>
    <lineage>
        <taxon>Bacteria</taxon>
        <taxon>Pseudomonadati</taxon>
        <taxon>Pseudomonadota</taxon>
        <taxon>Gammaproteobacteria</taxon>
        <taxon>Pseudomonadales</taxon>
        <taxon>Pseudomonadaceae</taxon>
        <taxon>Pseudomonas</taxon>
    </lineage>
</organism>
<evidence type="ECO:0000313" key="2">
    <source>
        <dbReference type="EMBL" id="OWP49776.1"/>
    </source>
</evidence>
<protein>
    <submittedName>
        <fullName evidence="2">ATPase</fullName>
    </submittedName>
</protein>
<evidence type="ECO:0000256" key="1">
    <source>
        <dbReference type="SAM" id="MobiDB-lite"/>
    </source>
</evidence>